<feature type="transmembrane region" description="Helical" evidence="7">
    <location>
        <begin position="291"/>
        <end position="310"/>
    </location>
</feature>
<organism evidence="8">
    <name type="scientific">Agrobacterium rosae</name>
    <dbReference type="NCBI Taxonomy" id="1972867"/>
    <lineage>
        <taxon>Bacteria</taxon>
        <taxon>Pseudomonadati</taxon>
        <taxon>Pseudomonadota</taxon>
        <taxon>Alphaproteobacteria</taxon>
        <taxon>Hyphomicrobiales</taxon>
        <taxon>Rhizobiaceae</taxon>
        <taxon>Rhizobium/Agrobacterium group</taxon>
        <taxon>Agrobacterium</taxon>
    </lineage>
</organism>
<comment type="caution">
    <text evidence="8">The sequence shown here is derived from an EMBL/GenBank/DDBJ whole genome shotgun (WGS) entry which is preliminary data.</text>
</comment>
<dbReference type="Pfam" id="PF02653">
    <property type="entry name" value="BPD_transp_2"/>
    <property type="match status" value="1"/>
</dbReference>
<gene>
    <name evidence="8" type="ORF">RMR22_26715</name>
</gene>
<feature type="transmembrane region" description="Helical" evidence="7">
    <location>
        <begin position="147"/>
        <end position="166"/>
    </location>
</feature>
<dbReference type="PANTHER" id="PTHR47089">
    <property type="entry name" value="ABC TRANSPORTER, PERMEASE PROTEIN"/>
    <property type="match status" value="1"/>
</dbReference>
<feature type="transmembrane region" description="Helical" evidence="7">
    <location>
        <begin position="56"/>
        <end position="82"/>
    </location>
</feature>
<keyword evidence="3 7" id="KW-0812">Transmembrane</keyword>
<comment type="subcellular location">
    <subcellularLocation>
        <location evidence="1">Cell membrane</location>
        <topology evidence="1">Multi-pass membrane protein</topology>
    </subcellularLocation>
</comment>
<evidence type="ECO:0000313" key="8">
    <source>
        <dbReference type="EMBL" id="MDX8305818.1"/>
    </source>
</evidence>
<dbReference type="EMBL" id="JAVRAF010000031">
    <property type="protein sequence ID" value="MDX8305818.1"/>
    <property type="molecule type" value="Genomic_DNA"/>
</dbReference>
<proteinExistence type="predicted"/>
<dbReference type="GO" id="GO:0005886">
    <property type="term" value="C:plasma membrane"/>
    <property type="evidence" value="ECO:0007669"/>
    <property type="project" value="UniProtKB-SubCell"/>
</dbReference>
<protein>
    <submittedName>
        <fullName evidence="8">ABC transporter permease</fullName>
    </submittedName>
</protein>
<feature type="transmembrane region" description="Helical" evidence="7">
    <location>
        <begin position="247"/>
        <end position="271"/>
    </location>
</feature>
<evidence type="ECO:0000256" key="4">
    <source>
        <dbReference type="ARBA" id="ARBA00022989"/>
    </source>
</evidence>
<evidence type="ECO:0000256" key="1">
    <source>
        <dbReference type="ARBA" id="ARBA00004651"/>
    </source>
</evidence>
<dbReference type="CDD" id="cd06580">
    <property type="entry name" value="TM_PBP1_transp_TpRbsC_like"/>
    <property type="match status" value="1"/>
</dbReference>
<feature type="region of interest" description="Disordered" evidence="6">
    <location>
        <begin position="355"/>
        <end position="378"/>
    </location>
</feature>
<feature type="compositionally biased region" description="Polar residues" evidence="6">
    <location>
        <begin position="366"/>
        <end position="378"/>
    </location>
</feature>
<keyword evidence="2" id="KW-1003">Cell membrane</keyword>
<dbReference type="GO" id="GO:0022857">
    <property type="term" value="F:transmembrane transporter activity"/>
    <property type="evidence" value="ECO:0007669"/>
    <property type="project" value="InterPro"/>
</dbReference>
<feature type="transmembrane region" description="Helical" evidence="7">
    <location>
        <begin position="89"/>
        <end position="109"/>
    </location>
</feature>
<evidence type="ECO:0000256" key="3">
    <source>
        <dbReference type="ARBA" id="ARBA00022692"/>
    </source>
</evidence>
<dbReference type="RefSeq" id="WP_320203867.1">
    <property type="nucleotide sequence ID" value="NZ_CP192782.1"/>
</dbReference>
<feature type="transmembrane region" description="Helical" evidence="7">
    <location>
        <begin position="322"/>
        <end position="341"/>
    </location>
</feature>
<keyword evidence="4 7" id="KW-1133">Transmembrane helix</keyword>
<dbReference type="InterPro" id="IPR001851">
    <property type="entry name" value="ABC_transp_permease"/>
</dbReference>
<name>A0AAW9FQN1_9HYPH</name>
<evidence type="ECO:0000256" key="6">
    <source>
        <dbReference type="SAM" id="MobiDB-lite"/>
    </source>
</evidence>
<dbReference type="PANTHER" id="PTHR47089:SF1">
    <property type="entry name" value="GUANOSINE ABC TRANSPORTER PERMEASE PROTEIN NUPP"/>
    <property type="match status" value="1"/>
</dbReference>
<dbReference type="AlphaFoldDB" id="A0AAW9FQN1"/>
<accession>A0AAW9FQN1</accession>
<evidence type="ECO:0000256" key="7">
    <source>
        <dbReference type="SAM" id="Phobius"/>
    </source>
</evidence>
<sequence>MNTSSRLNQFFFSIICAGAPAVIAVSTAFAFGALVVGGTGQNPIAVYGSLLSGSLVGWPNFAVTLQSTTPLIFTGLAVAVAFRSGIWNIGVEGQMLIGGLAAGVVGYAVPIPTPLHIPVCIIVAMAAGALWALIPAFLRIYLGVNELVVCLMLNPVAALATSYVSARVLKEPGPTNKLPDILASAHLANFTPYSQLNSAIFIAAVSCLLLAIMNRRTIYGFHLKIIGLNPRFASYGGINVRRNLMTAMLLSGSLGGLAGAEQILGVYGAFYDNFSPGYGFDGVAVAMLANSQPLGILASALLFGALNSGSSVLQMELGVSKYLVLVLQFTIVLILSVQFSWRWLKKAPQKGEAELTQIPQDKGLSTPVTPDSQGSVTP</sequence>
<evidence type="ECO:0000256" key="5">
    <source>
        <dbReference type="ARBA" id="ARBA00023136"/>
    </source>
</evidence>
<feature type="transmembrane region" description="Helical" evidence="7">
    <location>
        <begin position="196"/>
        <end position="214"/>
    </location>
</feature>
<feature type="transmembrane region" description="Helical" evidence="7">
    <location>
        <begin position="115"/>
        <end position="138"/>
    </location>
</feature>
<keyword evidence="5 7" id="KW-0472">Membrane</keyword>
<feature type="transmembrane region" description="Helical" evidence="7">
    <location>
        <begin position="12"/>
        <end position="36"/>
    </location>
</feature>
<reference evidence="8" key="1">
    <citation type="journal article" date="2023" name="Phytobiomes J">
        <title>Deciphering the key players within the bacterial microbiota associated with aerial crown gall tumors on rhododendron: Insights into the gallobiome.</title>
        <authorList>
            <person name="Kuzmanovic N."/>
            <person name="Nesme J."/>
            <person name="Wolf J."/>
            <person name="Neumann-Schaal M."/>
            <person name="Petersen J."/>
            <person name="Fernandez-Gnecco G."/>
            <person name="Sproeer C."/>
            <person name="Bunk B."/>
            <person name="Overmann J."/>
            <person name="Sorensen S.J."/>
            <person name="Idczak E."/>
            <person name="Smalla K."/>
        </authorList>
    </citation>
    <scope>NUCLEOTIDE SEQUENCE</scope>
    <source>
        <strain evidence="8">Rho-11.1</strain>
    </source>
</reference>
<evidence type="ECO:0000256" key="2">
    <source>
        <dbReference type="ARBA" id="ARBA00022475"/>
    </source>
</evidence>